<organism evidence="1 2">
    <name type="scientific">Piromyces finnis</name>
    <dbReference type="NCBI Taxonomy" id="1754191"/>
    <lineage>
        <taxon>Eukaryota</taxon>
        <taxon>Fungi</taxon>
        <taxon>Fungi incertae sedis</taxon>
        <taxon>Chytridiomycota</taxon>
        <taxon>Chytridiomycota incertae sedis</taxon>
        <taxon>Neocallimastigomycetes</taxon>
        <taxon>Neocallimastigales</taxon>
        <taxon>Neocallimastigaceae</taxon>
        <taxon>Piromyces</taxon>
    </lineage>
</organism>
<sequence>IIDVSTDCKTDTQCFSNKCFNNTCTYNVNANVESCDTIYTETTLFSESNSDIYCGLMVGESCTKDIDCSFKACYNGTCHKIQYIPTD</sequence>
<comment type="caution">
    <text evidence="1">The sequence shown here is derived from an EMBL/GenBank/DDBJ whole genome shotgun (WGS) entry which is preliminary data.</text>
</comment>
<keyword evidence="2" id="KW-1185">Reference proteome</keyword>
<dbReference type="OrthoDB" id="2158103at2759"/>
<dbReference type="AlphaFoldDB" id="A0A1Y1UBU2"/>
<evidence type="ECO:0000313" key="2">
    <source>
        <dbReference type="Proteomes" id="UP000193719"/>
    </source>
</evidence>
<protein>
    <submittedName>
        <fullName evidence="1">Uncharacterized protein</fullName>
    </submittedName>
</protein>
<feature type="non-terminal residue" evidence="1">
    <location>
        <position position="1"/>
    </location>
</feature>
<proteinExistence type="predicted"/>
<name>A0A1Y1UBU2_9FUNG</name>
<dbReference type="EMBL" id="MCFH01000170">
    <property type="protein sequence ID" value="ORX35518.1"/>
    <property type="molecule type" value="Genomic_DNA"/>
</dbReference>
<gene>
    <name evidence="1" type="ORF">BCR36DRAFT_263374</name>
</gene>
<reference evidence="1 2" key="1">
    <citation type="submission" date="2016-08" db="EMBL/GenBank/DDBJ databases">
        <title>Genomes of anaerobic fungi encode conserved fungal cellulosomes for biomass hydrolysis.</title>
        <authorList>
            <consortium name="DOE Joint Genome Institute"/>
            <person name="Haitjema C.H."/>
            <person name="Gilmore S.P."/>
            <person name="Henske J.K."/>
            <person name="Solomon K.V."/>
            <person name="De Groot R."/>
            <person name="Kuo A."/>
            <person name="Mondo S.J."/>
            <person name="Salamov A.A."/>
            <person name="Labutti K."/>
            <person name="Zhao Z."/>
            <person name="Chiniquy J."/>
            <person name="Barry K."/>
            <person name="Brewer H.M."/>
            <person name="Purvine S.O."/>
            <person name="Wright A.T."/>
            <person name="Boxma B."/>
            <person name="Van Alen T."/>
            <person name="Hackstein J.H."/>
            <person name="Baker S.E."/>
            <person name="Grigoriev I.V."/>
            <person name="O'Malley M.A."/>
        </authorList>
    </citation>
    <scope>NUCLEOTIDE SEQUENCE [LARGE SCALE GENOMIC DNA]</scope>
    <source>
        <strain evidence="2">finn</strain>
    </source>
</reference>
<dbReference type="Proteomes" id="UP000193719">
    <property type="component" value="Unassembled WGS sequence"/>
</dbReference>
<evidence type="ECO:0000313" key="1">
    <source>
        <dbReference type="EMBL" id="ORX35518.1"/>
    </source>
</evidence>
<accession>A0A1Y1UBU2</accession>
<reference evidence="1 2" key="2">
    <citation type="submission" date="2016-08" db="EMBL/GenBank/DDBJ databases">
        <title>Pervasive Adenine N6-methylation of Active Genes in Fungi.</title>
        <authorList>
            <consortium name="DOE Joint Genome Institute"/>
            <person name="Mondo S.J."/>
            <person name="Dannebaum R.O."/>
            <person name="Kuo R.C."/>
            <person name="Labutti K."/>
            <person name="Haridas S."/>
            <person name="Kuo A."/>
            <person name="Salamov A."/>
            <person name="Ahrendt S.R."/>
            <person name="Lipzen A."/>
            <person name="Sullivan W."/>
            <person name="Andreopoulos W.B."/>
            <person name="Clum A."/>
            <person name="Lindquist E."/>
            <person name="Daum C."/>
            <person name="Ramamoorthy G.K."/>
            <person name="Gryganskyi A."/>
            <person name="Culley D."/>
            <person name="Magnuson J.K."/>
            <person name="James T.Y."/>
            <person name="O'Malley M.A."/>
            <person name="Stajich J.E."/>
            <person name="Spatafora J.W."/>
            <person name="Visel A."/>
            <person name="Grigoriev I.V."/>
        </authorList>
    </citation>
    <scope>NUCLEOTIDE SEQUENCE [LARGE SCALE GENOMIC DNA]</scope>
    <source>
        <strain evidence="2">finn</strain>
    </source>
</reference>
<feature type="non-terminal residue" evidence="1">
    <location>
        <position position="87"/>
    </location>
</feature>